<evidence type="ECO:0000256" key="1">
    <source>
        <dbReference type="ARBA" id="ARBA00022614"/>
    </source>
</evidence>
<evidence type="ECO:0000256" key="2">
    <source>
        <dbReference type="ARBA" id="ARBA00022737"/>
    </source>
</evidence>
<dbReference type="SUPFAM" id="SSF52058">
    <property type="entry name" value="L domain-like"/>
    <property type="match status" value="1"/>
</dbReference>
<feature type="domain" description="C-JID" evidence="3">
    <location>
        <begin position="151"/>
        <end position="307"/>
    </location>
</feature>
<evidence type="ECO:0000313" key="4">
    <source>
        <dbReference type="EMBL" id="KAH0744069.1"/>
    </source>
</evidence>
<name>A0ABQ7UB24_SOLTU</name>
<dbReference type="EMBL" id="JAIVGD010000023">
    <property type="protein sequence ID" value="KAH0744069.1"/>
    <property type="molecule type" value="Genomic_DNA"/>
</dbReference>
<reference evidence="4 5" key="1">
    <citation type="journal article" date="2021" name="bioRxiv">
        <title>Chromosome-scale and haplotype-resolved genome assembly of a tetraploid potato cultivar.</title>
        <authorList>
            <person name="Sun H."/>
            <person name="Jiao W.-B."/>
            <person name="Krause K."/>
            <person name="Campoy J.A."/>
            <person name="Goel M."/>
            <person name="Folz-Donahue K."/>
            <person name="Kukat C."/>
            <person name="Huettel B."/>
            <person name="Schneeberger K."/>
        </authorList>
    </citation>
    <scope>NUCLEOTIDE SEQUENCE [LARGE SCALE GENOMIC DNA]</scope>
    <source>
        <strain evidence="4">SolTubOtavaFocal</strain>
        <tissue evidence="4">Leaves</tissue>
    </source>
</reference>
<dbReference type="InterPro" id="IPR045344">
    <property type="entry name" value="C-JID"/>
</dbReference>
<evidence type="ECO:0000259" key="3">
    <source>
        <dbReference type="Pfam" id="PF20160"/>
    </source>
</evidence>
<dbReference type="Gene3D" id="3.80.10.10">
    <property type="entry name" value="Ribonuclease Inhibitor"/>
    <property type="match status" value="1"/>
</dbReference>
<keyword evidence="2" id="KW-0677">Repeat</keyword>
<evidence type="ECO:0000313" key="5">
    <source>
        <dbReference type="Proteomes" id="UP000826656"/>
    </source>
</evidence>
<proteinExistence type="predicted"/>
<keyword evidence="5" id="KW-1185">Reference proteome</keyword>
<dbReference type="Pfam" id="PF20160">
    <property type="entry name" value="C-JID"/>
    <property type="match status" value="1"/>
</dbReference>
<keyword evidence="1" id="KW-0433">Leucine-rich repeat</keyword>
<comment type="caution">
    <text evidence="4">The sequence shown here is derived from an EMBL/GenBank/DDBJ whole genome shotgun (WGS) entry which is preliminary data.</text>
</comment>
<gene>
    <name evidence="4" type="ORF">KY290_032062</name>
</gene>
<sequence length="307" mass="34639">MGVNFQNLSGLCSLIMLDLSDCNISDGGILSNLGLLPSLERLILDGNNFSNIVAARISRLTRLKALALASCRRLESLLELRPSIKQIYADECMSLMSIDQLTKYPMLHEVSFTKCHQLVKNKQHASMVDSFLKQMHKGLYMNSSFSMYILGVEIPEWFTYKNSGTESIAVALPKNWYTPTFRGIAICVVFDMMTPVIFQKPKSDDPFSFYDIKYLKTFQGLAMRFRFTSHEGLWRGFTTCLGSIGSEKPVGLGNTFLAHVPLHPYRKFKHDNCNFNNFIQLEVGVCTDNIHTDAVVKGLGVCLVYEN</sequence>
<organism evidence="4 5">
    <name type="scientific">Solanum tuberosum</name>
    <name type="common">Potato</name>
    <dbReference type="NCBI Taxonomy" id="4113"/>
    <lineage>
        <taxon>Eukaryota</taxon>
        <taxon>Viridiplantae</taxon>
        <taxon>Streptophyta</taxon>
        <taxon>Embryophyta</taxon>
        <taxon>Tracheophyta</taxon>
        <taxon>Spermatophyta</taxon>
        <taxon>Magnoliopsida</taxon>
        <taxon>eudicotyledons</taxon>
        <taxon>Gunneridae</taxon>
        <taxon>Pentapetalae</taxon>
        <taxon>asterids</taxon>
        <taxon>lamiids</taxon>
        <taxon>Solanales</taxon>
        <taxon>Solanaceae</taxon>
        <taxon>Solanoideae</taxon>
        <taxon>Solaneae</taxon>
        <taxon>Solanum</taxon>
    </lineage>
</organism>
<protein>
    <recommendedName>
        <fullName evidence="3">C-JID domain-containing protein</fullName>
    </recommendedName>
</protein>
<dbReference type="InterPro" id="IPR032675">
    <property type="entry name" value="LRR_dom_sf"/>
</dbReference>
<accession>A0ABQ7UB24</accession>
<dbReference type="Proteomes" id="UP000826656">
    <property type="component" value="Unassembled WGS sequence"/>
</dbReference>